<reference evidence="2" key="1">
    <citation type="submission" date="2023-05" db="EMBL/GenBank/DDBJ databases">
        <title>Complete genome sequence of Agrobacterium larrymoorei CFBP5477.</title>
        <authorList>
            <person name="Yen H.-C."/>
            <person name="Chou L."/>
            <person name="Lin Y.-C."/>
            <person name="Lai E.-M."/>
            <person name="Kuo C.-H."/>
        </authorList>
    </citation>
    <scope>NUCLEOTIDE SEQUENCE</scope>
    <source>
        <strain evidence="2">CFBP5477</strain>
    </source>
</reference>
<dbReference type="Proteomes" id="UP000298664">
    <property type="component" value="Chromosome Circular"/>
</dbReference>
<protein>
    <submittedName>
        <fullName evidence="2">Uncharacterized protein</fullName>
    </submittedName>
</protein>
<gene>
    <name evidence="2" type="ORF">CFBP5477_012155</name>
</gene>
<evidence type="ECO:0000313" key="2">
    <source>
        <dbReference type="EMBL" id="WHA40567.1"/>
    </source>
</evidence>
<feature type="region of interest" description="Disordered" evidence="1">
    <location>
        <begin position="258"/>
        <end position="293"/>
    </location>
</feature>
<feature type="compositionally biased region" description="Polar residues" evidence="1">
    <location>
        <begin position="119"/>
        <end position="135"/>
    </location>
</feature>
<proteinExistence type="predicted"/>
<sequence length="411" mass="46101">MLDSLENKFRLATIAPLDRRMKRKHLAVYGFLLDWYHRKYGDALASVRHIVAQLKERDPAGLGLYTGDVHSALKDLEAWGYITADIGIGRRASRYVPVWVHGSSVHKTPNTTEDEISVRENQNTSVRETPNTTSDSVHEIQNEDPLTVTRSLDPGTQIEGDDCASATPPPTVGLGATVAGNAQEGFEELWKTYFPKRGQGDKKKARVAYAALAPSADLHASLLDSAKAWFEAWRAQEKPDAPRKHLDTWLKDEHYECEPPTAYKPRERKARDQAAAEASNDNEPETGIPATEATDKRVYRHVVIDDIKPRDGGGYHVRFSFKDCAPGDAQSTHQFYTNDEAMRLLSAVGVVVAKPNDELKSIGRPALLIVDQDDRHDFEPLFRSDEHVEISYDPIPKKERPSMPRKSLWKS</sequence>
<dbReference type="AlphaFoldDB" id="A0AAF0H7Y9"/>
<feature type="region of interest" description="Disordered" evidence="1">
    <location>
        <begin position="104"/>
        <end position="167"/>
    </location>
</feature>
<organism evidence="2 3">
    <name type="scientific">Agrobacterium larrymoorei</name>
    <dbReference type="NCBI Taxonomy" id="160699"/>
    <lineage>
        <taxon>Bacteria</taxon>
        <taxon>Pseudomonadati</taxon>
        <taxon>Pseudomonadota</taxon>
        <taxon>Alphaproteobacteria</taxon>
        <taxon>Hyphomicrobiales</taxon>
        <taxon>Rhizobiaceae</taxon>
        <taxon>Rhizobium/Agrobacterium group</taxon>
        <taxon>Agrobacterium</taxon>
    </lineage>
</organism>
<accession>A0AAF0H7Y9</accession>
<dbReference type="EMBL" id="CP124733">
    <property type="protein sequence ID" value="WHA40567.1"/>
    <property type="molecule type" value="Genomic_DNA"/>
</dbReference>
<dbReference type="RefSeq" id="WP_137392696.1">
    <property type="nucleotide sequence ID" value="NZ_CP124733.1"/>
</dbReference>
<evidence type="ECO:0000256" key="1">
    <source>
        <dbReference type="SAM" id="MobiDB-lite"/>
    </source>
</evidence>
<name>A0AAF0H7Y9_9HYPH</name>
<evidence type="ECO:0000313" key="3">
    <source>
        <dbReference type="Proteomes" id="UP000298664"/>
    </source>
</evidence>